<keyword evidence="3" id="KW-0804">Transcription</keyword>
<dbReference type="Pfam" id="PF12802">
    <property type="entry name" value="MarR_2"/>
    <property type="match status" value="1"/>
</dbReference>
<name>A0ABY9WPB9_9BACT</name>
<dbReference type="PANTHER" id="PTHR38465">
    <property type="entry name" value="HTH-TYPE TRANSCRIPTIONAL REGULATOR MJ1563-RELATED"/>
    <property type="match status" value="1"/>
</dbReference>
<dbReference type="InterPro" id="IPR052362">
    <property type="entry name" value="HTH-GbsR_regulator"/>
</dbReference>
<evidence type="ECO:0000256" key="1">
    <source>
        <dbReference type="ARBA" id="ARBA00023015"/>
    </source>
</evidence>
<keyword evidence="2" id="KW-0238">DNA-binding</keyword>
<evidence type="ECO:0000259" key="5">
    <source>
        <dbReference type="SMART" id="SM00418"/>
    </source>
</evidence>
<feature type="region of interest" description="Disordered" evidence="4">
    <location>
        <begin position="150"/>
        <end position="176"/>
    </location>
</feature>
<feature type="domain" description="HTH arsR-type" evidence="5">
    <location>
        <begin position="29"/>
        <end position="105"/>
    </location>
</feature>
<dbReference type="SUPFAM" id="SSF46785">
    <property type="entry name" value="Winged helix' DNA-binding domain"/>
    <property type="match status" value="1"/>
</dbReference>
<proteinExistence type="predicted"/>
<organism evidence="6 7">
    <name type="scientific">Archangium minus</name>
    <dbReference type="NCBI Taxonomy" id="83450"/>
    <lineage>
        <taxon>Bacteria</taxon>
        <taxon>Pseudomonadati</taxon>
        <taxon>Myxococcota</taxon>
        <taxon>Myxococcia</taxon>
        <taxon>Myxococcales</taxon>
        <taxon>Cystobacterineae</taxon>
        <taxon>Archangiaceae</taxon>
        <taxon>Archangium</taxon>
    </lineage>
</organism>
<evidence type="ECO:0000256" key="4">
    <source>
        <dbReference type="SAM" id="MobiDB-lite"/>
    </source>
</evidence>
<keyword evidence="1" id="KW-0805">Transcription regulation</keyword>
<dbReference type="RefSeq" id="WP_395820888.1">
    <property type="nucleotide sequence ID" value="NZ_CP043494.1"/>
</dbReference>
<dbReference type="InterPro" id="IPR036388">
    <property type="entry name" value="WH-like_DNA-bd_sf"/>
</dbReference>
<dbReference type="PANTHER" id="PTHR38465:SF2">
    <property type="entry name" value="HTH-TYPE TRANSCRIPTIONAL REGULATOR MMPR5"/>
    <property type="match status" value="1"/>
</dbReference>
<keyword evidence="7" id="KW-1185">Reference proteome</keyword>
<reference evidence="6 7" key="1">
    <citation type="submission" date="2019-08" db="EMBL/GenBank/DDBJ databases">
        <title>Archangium and Cystobacter genomes.</title>
        <authorList>
            <person name="Chen I.-C.K."/>
            <person name="Wielgoss S."/>
        </authorList>
    </citation>
    <scope>NUCLEOTIDE SEQUENCE [LARGE SCALE GENOMIC DNA]</scope>
    <source>
        <strain evidence="6 7">Cbm 6</strain>
    </source>
</reference>
<accession>A0ABY9WPB9</accession>
<evidence type="ECO:0000256" key="3">
    <source>
        <dbReference type="ARBA" id="ARBA00023163"/>
    </source>
</evidence>
<dbReference type="Gene3D" id="1.10.10.10">
    <property type="entry name" value="Winged helix-like DNA-binding domain superfamily/Winged helix DNA-binding domain"/>
    <property type="match status" value="1"/>
</dbReference>
<dbReference type="InterPro" id="IPR000835">
    <property type="entry name" value="HTH_MarR-typ"/>
</dbReference>
<dbReference type="SMART" id="SM00418">
    <property type="entry name" value="HTH_ARSR"/>
    <property type="match status" value="1"/>
</dbReference>
<dbReference type="Proteomes" id="UP001611383">
    <property type="component" value="Chromosome"/>
</dbReference>
<evidence type="ECO:0000256" key="2">
    <source>
        <dbReference type="ARBA" id="ARBA00023125"/>
    </source>
</evidence>
<protein>
    <submittedName>
        <fullName evidence="6">MarR family transcriptional regulator</fullName>
    </submittedName>
</protein>
<evidence type="ECO:0000313" key="7">
    <source>
        <dbReference type="Proteomes" id="UP001611383"/>
    </source>
</evidence>
<evidence type="ECO:0000313" key="6">
    <source>
        <dbReference type="EMBL" id="WNG45640.1"/>
    </source>
</evidence>
<dbReference type="InterPro" id="IPR001845">
    <property type="entry name" value="HTH_ArsR_DNA-bd_dom"/>
</dbReference>
<sequence length="176" mass="19516">MRQDGVSAEEERFIESMGLFFERQGVPRIGGRILGLLLLADKPLALGELAELLRVSPASVSTNIRQLQAGGLVDPTSIPGDRRHYYVFNSAGWDHRLKVAISTMDVLGQLCQDALGQPGLKGRNKLREAVEFCDFYRQELTGAAERWRARFARKPGTQAPSPSPSPSARQRRNATR</sequence>
<gene>
    <name evidence="6" type="ORF">F0U60_17190</name>
</gene>
<dbReference type="EMBL" id="CP043494">
    <property type="protein sequence ID" value="WNG45640.1"/>
    <property type="molecule type" value="Genomic_DNA"/>
</dbReference>
<dbReference type="InterPro" id="IPR036390">
    <property type="entry name" value="WH_DNA-bd_sf"/>
</dbReference>